<dbReference type="SUPFAM" id="SSF49344">
    <property type="entry name" value="CBD9-like"/>
    <property type="match status" value="1"/>
</dbReference>
<evidence type="ECO:0000256" key="1">
    <source>
        <dbReference type="ARBA" id="ARBA00022801"/>
    </source>
</evidence>
<evidence type="ECO:0000256" key="2">
    <source>
        <dbReference type="ARBA" id="ARBA00023295"/>
    </source>
</evidence>
<keyword evidence="6" id="KW-1185">Reference proteome</keyword>
<proteinExistence type="predicted"/>
<dbReference type="InterPro" id="IPR008979">
    <property type="entry name" value="Galactose-bd-like_sf"/>
</dbReference>
<dbReference type="Pfam" id="PF14509">
    <property type="entry name" value="GH97_C"/>
    <property type="match status" value="1"/>
</dbReference>
<name>A0A1H9BNA4_9EURY</name>
<feature type="compositionally biased region" description="Basic and acidic residues" evidence="3">
    <location>
        <begin position="870"/>
        <end position="885"/>
    </location>
</feature>
<feature type="region of interest" description="Disordered" evidence="3">
    <location>
        <begin position="825"/>
        <end position="885"/>
    </location>
</feature>
<reference evidence="6" key="1">
    <citation type="submission" date="2016-10" db="EMBL/GenBank/DDBJ databases">
        <authorList>
            <person name="Varghese N."/>
            <person name="Submissions S."/>
        </authorList>
    </citation>
    <scope>NUCLEOTIDE SEQUENCE [LARGE SCALE GENOMIC DNA]</scope>
    <source>
        <strain evidence="6">DSM 25055</strain>
    </source>
</reference>
<dbReference type="Gene3D" id="2.60.40.1180">
    <property type="entry name" value="Golgi alpha-mannosidase II"/>
    <property type="match status" value="1"/>
</dbReference>
<evidence type="ECO:0000259" key="4">
    <source>
        <dbReference type="PROSITE" id="PS51175"/>
    </source>
</evidence>
<sequence length="1275" mass="138112">MASLLAASAYSLNVSAHAASPVCGGDDSATQTVSSPDGSVAVTVDVGDGTPSYSVSFEGTTVIEPSCLGFEFQRQSPFGVGGDATDIAVTGSERTTVDTCWEPVWDRYDEIREHYTELRLGLEETAGPGRAGTLELRVFDDGLGFRFLFDESFGDQFVITSERTQYAFAEDYESWWIPNDYNNFEVEYEETSLSEIGSTLEDELGGEFDGVHTPMTMRTADDRYLSVHEANLDDYASLAIAPQESGDTEFESTLAPLPDGTKVSASAPHVTPWRTIQLGDRPGDLVESNLIVNLNDDYSDDVFTQGTDWIEPQKFIGVWWLMITGRADWEYQGPQTGNHGAQTGRAKQYMDFASEHDIPGVLVEGWNQGWSSYPGDGSELDFTEPYPDFDLEGVTDYGASLEPPTQMTMHNETAGDFRNYESQLEAAFGLYDDLGIRTIKNGYVADSGNLAGEGFNHHNQVLVNHHTLVAETAAANRQLLDIHEPIHPTGRRRTYPNLMTREGVKGQEYDAFGNVSPAHHVTFPFTRMLGGPVEYTPGIFDMDSGSGGIETTRAKQLAMYPTYFSGLQMVADLPSSYLADQPATLRVGEVAQAQHAELDGFVTQSEWAHAQGEAYVPVDANSVDNGSTATWTLEDVDAGEYDVHLRVANYEADNGLGDGVDATATLRIDGEPVEQLSIPGTDYWDVWTATATTVSLEAGDTDLSIALTDADTGGFNLDAIAVTAPGESMPEPEEPPITGPTVPAFQFIEDVPAAGWDDTRVLDASIGEYMITARQKDEEWYVGAMTDENGRALEIPLDFLESGHGWWDDDCGWWDDGDHDWGDDDDDHGWGRGQREGNGDGHRKGRGRGHEKGRGKGHAKGNGRGHEKKRGQGRDRGPSHTDDKYVAEIYSDGIDADYDENLEDVRIDEAIVDADTTLLASTVGSGGTAVRLRPATREDRAELPRYERPDQEIDVSIDAETFVREPFIAATGSNDGDYIGGTNVELVVDGEVTAVENVRFAPGATDESFAFGSTIDAAGTYDVTVRTPEGESLASRTVRVTPPKTVASFDDPSGDDDGPGEYTYPTADAFADGVFDLHSFEVTRTSSTVRFSFDVETLNNPWGSDRGFSPQMFVLWLRDPNADGGTTSEVGDIGLAADFGSAWHYRLEVSGFTKSAVDASGNPLTDDDGSEIAVRDDVDHDANAVSLSVDRAAFGETPLSDLEVVAMVQSEDRGTLRPVAEDAADYVFGGATPGAAENAPRVMDLVTPAGVSRTEALTYSADERATLPFVPLSDG</sequence>
<dbReference type="Pfam" id="PF10566">
    <property type="entry name" value="Glyco_hydro_97"/>
    <property type="match status" value="1"/>
</dbReference>
<dbReference type="SUPFAM" id="SSF49785">
    <property type="entry name" value="Galactose-binding domain-like"/>
    <property type="match status" value="1"/>
</dbReference>
<accession>A0A1H9BNA4</accession>
<dbReference type="InterPro" id="IPR014718">
    <property type="entry name" value="GH-type_carb-bd"/>
</dbReference>
<dbReference type="InterPro" id="IPR029486">
    <property type="entry name" value="GH97_N"/>
</dbReference>
<feature type="compositionally biased region" description="Basic and acidic residues" evidence="3">
    <location>
        <begin position="828"/>
        <end position="854"/>
    </location>
</feature>
<evidence type="ECO:0000256" key="3">
    <source>
        <dbReference type="SAM" id="MobiDB-lite"/>
    </source>
</evidence>
<feature type="compositionally biased region" description="Basic residues" evidence="3">
    <location>
        <begin position="855"/>
        <end position="869"/>
    </location>
</feature>
<dbReference type="GO" id="GO:0016798">
    <property type="term" value="F:hydrolase activity, acting on glycosyl bonds"/>
    <property type="evidence" value="ECO:0007669"/>
    <property type="project" value="UniProtKB-KW"/>
</dbReference>
<dbReference type="Gene3D" id="2.60.40.1190">
    <property type="match status" value="1"/>
</dbReference>
<protein>
    <submittedName>
        <fullName evidence="5">Carbohydrate binding module (Family 6)</fullName>
    </submittedName>
</protein>
<evidence type="ECO:0000313" key="5">
    <source>
        <dbReference type="EMBL" id="SEP89868.1"/>
    </source>
</evidence>
<dbReference type="STRING" id="1186196.SAMN04489841_0789"/>
<dbReference type="AlphaFoldDB" id="A0A1H9BNA4"/>
<dbReference type="Gene3D" id="2.70.98.10">
    <property type="match status" value="1"/>
</dbReference>
<dbReference type="InterPro" id="IPR013785">
    <property type="entry name" value="Aldolase_TIM"/>
</dbReference>
<gene>
    <name evidence="5" type="ORF">SAMN04489841_0789</name>
</gene>
<dbReference type="GO" id="GO:0030246">
    <property type="term" value="F:carbohydrate binding"/>
    <property type="evidence" value="ECO:0007669"/>
    <property type="project" value="InterPro"/>
</dbReference>
<dbReference type="Pfam" id="PF14508">
    <property type="entry name" value="GH97_N"/>
    <property type="match status" value="1"/>
</dbReference>
<dbReference type="InterPro" id="IPR019248">
    <property type="entry name" value="Glucodextran_C"/>
</dbReference>
<dbReference type="Proteomes" id="UP000199114">
    <property type="component" value="Unassembled WGS sequence"/>
</dbReference>
<dbReference type="Gene3D" id="2.60.120.260">
    <property type="entry name" value="Galactose-binding domain-like"/>
    <property type="match status" value="1"/>
</dbReference>
<dbReference type="InterPro" id="IPR013780">
    <property type="entry name" value="Glyco_hydro_b"/>
</dbReference>
<dbReference type="PANTHER" id="PTHR35803:SF1">
    <property type="entry name" value="GLUCAN 1,4-ALPHA-GLUCOSIDASE SUSB"/>
    <property type="match status" value="1"/>
</dbReference>
<keyword evidence="2" id="KW-0326">Glycosidase</keyword>
<dbReference type="EMBL" id="FOFD01000001">
    <property type="protein sequence ID" value="SEP89868.1"/>
    <property type="molecule type" value="Genomic_DNA"/>
</dbReference>
<dbReference type="Pfam" id="PF09985">
    <property type="entry name" value="Glucodextran_C"/>
    <property type="match status" value="1"/>
</dbReference>
<keyword evidence="1" id="KW-0378">Hydrolase</keyword>
<dbReference type="InterPro" id="IPR029483">
    <property type="entry name" value="GH97_C"/>
</dbReference>
<evidence type="ECO:0000313" key="6">
    <source>
        <dbReference type="Proteomes" id="UP000199114"/>
    </source>
</evidence>
<dbReference type="Gene3D" id="3.20.20.70">
    <property type="entry name" value="Aldolase class I"/>
    <property type="match status" value="1"/>
</dbReference>
<dbReference type="InterPro" id="IPR005084">
    <property type="entry name" value="CBM6"/>
</dbReference>
<dbReference type="InterPro" id="IPR052720">
    <property type="entry name" value="Glycosyl_hydrolase_97"/>
</dbReference>
<dbReference type="PANTHER" id="PTHR35803">
    <property type="entry name" value="GLUCAN 1,4-ALPHA-GLUCOSIDASE SUSB-RELATED"/>
    <property type="match status" value="1"/>
</dbReference>
<organism evidence="5 6">
    <name type="scientific">Natrinema salaciae</name>
    <dbReference type="NCBI Taxonomy" id="1186196"/>
    <lineage>
        <taxon>Archaea</taxon>
        <taxon>Methanobacteriati</taxon>
        <taxon>Methanobacteriota</taxon>
        <taxon>Stenosarchaea group</taxon>
        <taxon>Halobacteria</taxon>
        <taxon>Halobacteriales</taxon>
        <taxon>Natrialbaceae</taxon>
        <taxon>Natrinema</taxon>
    </lineage>
</organism>
<dbReference type="Pfam" id="PF03422">
    <property type="entry name" value="CBM_6"/>
    <property type="match status" value="1"/>
</dbReference>
<dbReference type="InterPro" id="IPR019563">
    <property type="entry name" value="GH97_catalytic"/>
</dbReference>
<dbReference type="PROSITE" id="PS51175">
    <property type="entry name" value="CBM6"/>
    <property type="match status" value="1"/>
</dbReference>
<feature type="domain" description="CBM6" evidence="4">
    <location>
        <begin position="589"/>
        <end position="723"/>
    </location>
</feature>